<name>A0A2X4UNZ4_9GAMM</name>
<gene>
    <name evidence="1" type="ORF">NCTC12151_02169</name>
</gene>
<keyword evidence="2" id="KW-1185">Reference proteome</keyword>
<dbReference type="EMBL" id="LS483470">
    <property type="protein sequence ID" value="SQI41577.1"/>
    <property type="molecule type" value="Genomic_DNA"/>
</dbReference>
<dbReference type="RefSeq" id="WP_111740661.1">
    <property type="nucleotide sequence ID" value="NZ_LR698987.1"/>
</dbReference>
<sequence>MGLSDNDFVNFSEDYELDYHLLKVDKQKSEVNRMTLRIMGNELKKRLGVTRITHKQIHDDILGQLNRLS</sequence>
<protein>
    <submittedName>
        <fullName evidence="1">Uncharacterized protein</fullName>
    </submittedName>
</protein>
<dbReference type="AlphaFoldDB" id="A0A2X4UNZ4"/>
<reference evidence="1 2" key="1">
    <citation type="submission" date="2018-06" db="EMBL/GenBank/DDBJ databases">
        <authorList>
            <consortium name="Pathogen Informatics"/>
            <person name="Doyle S."/>
        </authorList>
    </citation>
    <scope>NUCLEOTIDE SEQUENCE [LARGE SCALE GENOMIC DNA]</scope>
    <source>
        <strain evidence="1 2">NCTC12151</strain>
    </source>
</reference>
<organism evidence="1 2">
    <name type="scientific">Leminorella richardii</name>
    <dbReference type="NCBI Taxonomy" id="158841"/>
    <lineage>
        <taxon>Bacteria</taxon>
        <taxon>Pseudomonadati</taxon>
        <taxon>Pseudomonadota</taxon>
        <taxon>Gammaproteobacteria</taxon>
        <taxon>Enterobacterales</taxon>
        <taxon>Budviciaceae</taxon>
        <taxon>Leminorella</taxon>
    </lineage>
</organism>
<dbReference type="OrthoDB" id="5686121at2"/>
<dbReference type="KEGG" id="lri:NCTC12151_02169"/>
<dbReference type="Proteomes" id="UP000249005">
    <property type="component" value="Chromosome 1"/>
</dbReference>
<evidence type="ECO:0000313" key="1">
    <source>
        <dbReference type="EMBL" id="SQI41577.1"/>
    </source>
</evidence>
<proteinExistence type="predicted"/>
<accession>A0A2X4UNZ4</accession>
<evidence type="ECO:0000313" key="2">
    <source>
        <dbReference type="Proteomes" id="UP000249005"/>
    </source>
</evidence>